<dbReference type="EMBL" id="KV425569">
    <property type="protein sequence ID" value="KZT25870.1"/>
    <property type="molecule type" value="Genomic_DNA"/>
</dbReference>
<dbReference type="InParanoid" id="A0A165SYP8"/>
<organism evidence="1 2">
    <name type="scientific">Neolentinus lepideus HHB14362 ss-1</name>
    <dbReference type="NCBI Taxonomy" id="1314782"/>
    <lineage>
        <taxon>Eukaryota</taxon>
        <taxon>Fungi</taxon>
        <taxon>Dikarya</taxon>
        <taxon>Basidiomycota</taxon>
        <taxon>Agaricomycotina</taxon>
        <taxon>Agaricomycetes</taxon>
        <taxon>Gloeophyllales</taxon>
        <taxon>Gloeophyllaceae</taxon>
        <taxon>Neolentinus</taxon>
    </lineage>
</organism>
<proteinExistence type="predicted"/>
<accession>A0A165SYP8</accession>
<sequence>MSPTCISRPKIPVELLLDVVSFYMESLPLRGRPRPKPAWALVEPVSLVCHVLRRATLKAWFKTLCVRDKSDLLAIQRDWPELHRWVRTFVCIFPDPKDDVDWDLGGFDCLDAVSVQMSTGVHAYPFTRFINVPQSVETLDLTGMAEAGPMQMRAVAETFPTIRTLKMQPFYTWCGLCNTNELSSFSAEVPSLLVYEGGIGLPMHFGKFLAPLTALETFCITTVYDEHMILGDAQSPYDEIGKNENIWVGECQSCMRFLYPDDVFREGWVAKKKEPEVRLPVLKKVEWAFMTESDLYETWLLF</sequence>
<dbReference type="AlphaFoldDB" id="A0A165SYP8"/>
<gene>
    <name evidence="1" type="ORF">NEOLEDRAFT_1132865</name>
</gene>
<dbReference type="OrthoDB" id="3167300at2759"/>
<evidence type="ECO:0008006" key="3">
    <source>
        <dbReference type="Google" id="ProtNLM"/>
    </source>
</evidence>
<evidence type="ECO:0000313" key="2">
    <source>
        <dbReference type="Proteomes" id="UP000076761"/>
    </source>
</evidence>
<protein>
    <recommendedName>
        <fullName evidence="3">F-box domain-containing protein</fullName>
    </recommendedName>
</protein>
<dbReference type="Proteomes" id="UP000076761">
    <property type="component" value="Unassembled WGS sequence"/>
</dbReference>
<reference evidence="1 2" key="1">
    <citation type="journal article" date="2016" name="Mol. Biol. Evol.">
        <title>Comparative Genomics of Early-Diverging Mushroom-Forming Fungi Provides Insights into the Origins of Lignocellulose Decay Capabilities.</title>
        <authorList>
            <person name="Nagy L.G."/>
            <person name="Riley R."/>
            <person name="Tritt A."/>
            <person name="Adam C."/>
            <person name="Daum C."/>
            <person name="Floudas D."/>
            <person name="Sun H."/>
            <person name="Yadav J.S."/>
            <person name="Pangilinan J."/>
            <person name="Larsson K.H."/>
            <person name="Matsuura K."/>
            <person name="Barry K."/>
            <person name="Labutti K."/>
            <person name="Kuo R."/>
            <person name="Ohm R.A."/>
            <person name="Bhattacharya S.S."/>
            <person name="Shirouzu T."/>
            <person name="Yoshinaga Y."/>
            <person name="Martin F.M."/>
            <person name="Grigoriev I.V."/>
            <person name="Hibbett D.S."/>
        </authorList>
    </citation>
    <scope>NUCLEOTIDE SEQUENCE [LARGE SCALE GENOMIC DNA]</scope>
    <source>
        <strain evidence="1 2">HHB14362 ss-1</strain>
    </source>
</reference>
<name>A0A165SYP8_9AGAM</name>
<keyword evidence="2" id="KW-1185">Reference proteome</keyword>
<evidence type="ECO:0000313" key="1">
    <source>
        <dbReference type="EMBL" id="KZT25870.1"/>
    </source>
</evidence>